<dbReference type="InterPro" id="IPR028349">
    <property type="entry name" value="PafC-like"/>
</dbReference>
<dbReference type="PROSITE" id="PS52050">
    <property type="entry name" value="WYL"/>
    <property type="match status" value="1"/>
</dbReference>
<dbReference type="RefSeq" id="WP_125661607.1">
    <property type="nucleotide sequence ID" value="NZ_AP019308.1"/>
</dbReference>
<dbReference type="InterPro" id="IPR036390">
    <property type="entry name" value="WH_DNA-bd_sf"/>
</dbReference>
<dbReference type="SUPFAM" id="SSF46785">
    <property type="entry name" value="Winged helix' DNA-binding domain"/>
    <property type="match status" value="1"/>
</dbReference>
<feature type="domain" description="WCX" evidence="3">
    <location>
        <begin position="248"/>
        <end position="306"/>
    </location>
</feature>
<dbReference type="Gene3D" id="1.10.10.10">
    <property type="entry name" value="Winged helix-like DNA-binding domain superfamily/Winged helix DNA-binding domain"/>
    <property type="match status" value="1"/>
</dbReference>
<gene>
    <name evidence="4" type="ORF">Back11_41980</name>
</gene>
<dbReference type="Pfam" id="PF13280">
    <property type="entry name" value="WYL"/>
    <property type="match status" value="1"/>
</dbReference>
<dbReference type="InterPro" id="IPR057727">
    <property type="entry name" value="WCX_dom"/>
</dbReference>
<proteinExistence type="predicted"/>
<dbReference type="PIRSF" id="PIRSF016838">
    <property type="entry name" value="PafC"/>
    <property type="match status" value="1"/>
</dbReference>
<protein>
    <submittedName>
        <fullName evidence="4">DeoR family transcriptional regulator</fullName>
    </submittedName>
</protein>
<keyword evidence="5" id="KW-1185">Reference proteome</keyword>
<dbReference type="InterPro" id="IPR051534">
    <property type="entry name" value="CBASS_pafABC_assoc_protein"/>
</dbReference>
<evidence type="ECO:0000259" key="2">
    <source>
        <dbReference type="Pfam" id="PF13280"/>
    </source>
</evidence>
<sequence length="315" mass="36320">MKRIDRLMAILIALQQGSETAQMLASKLEVSKRTILRDMQSLSEMGIPLYAIPGPTGGFRLMEGFQLPPLQLNAQEALTAIFALRAITRITDTPFNQAKWTVMDKIKAVLPEPILKQIEPMLAHVEVEVPERKVRTPHLDVMLAYTSNAQWLQVLYRSENHHRWLELLPQRIYTAHGFWYCEAYSVTHEEGRTFRVDRFEQIEVIAKPEGKLRNLSSDKGGQPKEQTPPDIRILAKLTYRGALLAEQDYHSGEAVKQLSDDEWELDFMCPTSEWAWAIRFFYTLGMDAKVISPESLREEIYQLAEQVRSQYKSIE</sequence>
<dbReference type="AlphaFoldDB" id="A0A3G9JD27"/>
<dbReference type="InterPro" id="IPR026881">
    <property type="entry name" value="WYL_dom"/>
</dbReference>
<dbReference type="PANTHER" id="PTHR34580:SF1">
    <property type="entry name" value="PROTEIN PAFC"/>
    <property type="match status" value="1"/>
</dbReference>
<feature type="domain" description="Helix-turn-helix type 11" evidence="1">
    <location>
        <begin position="6"/>
        <end position="58"/>
    </location>
</feature>
<dbReference type="PANTHER" id="PTHR34580">
    <property type="match status" value="1"/>
</dbReference>
<dbReference type="Pfam" id="PF25583">
    <property type="entry name" value="WCX"/>
    <property type="match status" value="1"/>
</dbReference>
<name>A0A3G9JD27_9BACL</name>
<dbReference type="InterPro" id="IPR036388">
    <property type="entry name" value="WH-like_DNA-bd_sf"/>
</dbReference>
<dbReference type="EMBL" id="AP019308">
    <property type="protein sequence ID" value="BBH22853.1"/>
    <property type="molecule type" value="Genomic_DNA"/>
</dbReference>
<feature type="domain" description="WYL" evidence="2">
    <location>
        <begin position="139"/>
        <end position="204"/>
    </location>
</feature>
<dbReference type="InterPro" id="IPR013196">
    <property type="entry name" value="HTH_11"/>
</dbReference>
<evidence type="ECO:0000259" key="3">
    <source>
        <dbReference type="Pfam" id="PF25583"/>
    </source>
</evidence>
<evidence type="ECO:0000259" key="1">
    <source>
        <dbReference type="Pfam" id="PF08279"/>
    </source>
</evidence>
<dbReference type="Pfam" id="PF08279">
    <property type="entry name" value="HTH_11"/>
    <property type="match status" value="1"/>
</dbReference>
<organism evidence="4 5">
    <name type="scientific">Paenibacillus baekrokdamisoli</name>
    <dbReference type="NCBI Taxonomy" id="1712516"/>
    <lineage>
        <taxon>Bacteria</taxon>
        <taxon>Bacillati</taxon>
        <taxon>Bacillota</taxon>
        <taxon>Bacilli</taxon>
        <taxon>Bacillales</taxon>
        <taxon>Paenibacillaceae</taxon>
        <taxon>Paenibacillus</taxon>
    </lineage>
</organism>
<evidence type="ECO:0000313" key="4">
    <source>
        <dbReference type="EMBL" id="BBH22853.1"/>
    </source>
</evidence>
<dbReference type="Proteomes" id="UP000275368">
    <property type="component" value="Chromosome"/>
</dbReference>
<reference evidence="4 5" key="1">
    <citation type="submission" date="2018-11" db="EMBL/GenBank/DDBJ databases">
        <title>Complete genome sequence of Paenibacillus baekrokdamisoli strain KCTC 33723.</title>
        <authorList>
            <person name="Kang S.W."/>
            <person name="Lee K.C."/>
            <person name="Kim K.K."/>
            <person name="Kim J.S."/>
            <person name="Kim D.S."/>
            <person name="Ko S.H."/>
            <person name="Yang S.H."/>
            <person name="Lee J.S."/>
        </authorList>
    </citation>
    <scope>NUCLEOTIDE SEQUENCE [LARGE SCALE GENOMIC DNA]</scope>
    <source>
        <strain evidence="4 5">KCTC 33723</strain>
    </source>
</reference>
<dbReference type="KEGG" id="pbk:Back11_41980"/>
<evidence type="ECO:0000313" key="5">
    <source>
        <dbReference type="Proteomes" id="UP000275368"/>
    </source>
</evidence>
<accession>A0A3G9JD27</accession>
<dbReference type="OrthoDB" id="9815009at2"/>